<dbReference type="SMART" id="SM00100">
    <property type="entry name" value="cNMP"/>
    <property type="match status" value="1"/>
</dbReference>
<keyword evidence="1" id="KW-0805">Transcription regulation</keyword>
<dbReference type="SMART" id="SM00419">
    <property type="entry name" value="HTH_CRP"/>
    <property type="match status" value="1"/>
</dbReference>
<dbReference type="GO" id="GO:0003677">
    <property type="term" value="F:DNA binding"/>
    <property type="evidence" value="ECO:0007669"/>
    <property type="project" value="UniProtKB-KW"/>
</dbReference>
<evidence type="ECO:0000313" key="7">
    <source>
        <dbReference type="Proteomes" id="UP000199628"/>
    </source>
</evidence>
<dbReference type="PANTHER" id="PTHR24567:SF74">
    <property type="entry name" value="HTH-TYPE TRANSCRIPTIONAL REGULATOR ARCR"/>
    <property type="match status" value="1"/>
</dbReference>
<dbReference type="STRING" id="639004.SAMN04488239_10223"/>
<feature type="domain" description="Cyclic nucleotide-binding" evidence="4">
    <location>
        <begin position="17"/>
        <end position="112"/>
    </location>
</feature>
<evidence type="ECO:0000259" key="4">
    <source>
        <dbReference type="PROSITE" id="PS50042"/>
    </source>
</evidence>
<dbReference type="InterPro" id="IPR018490">
    <property type="entry name" value="cNMP-bd_dom_sf"/>
</dbReference>
<gene>
    <name evidence="6" type="ORF">SAMN04488239_10223</name>
</gene>
<dbReference type="PROSITE" id="PS50042">
    <property type="entry name" value="CNMP_BINDING_3"/>
    <property type="match status" value="1"/>
</dbReference>
<dbReference type="AlphaFoldDB" id="A0A1G6KQQ5"/>
<accession>A0A1G6KQQ5</accession>
<dbReference type="CDD" id="cd00038">
    <property type="entry name" value="CAP_ED"/>
    <property type="match status" value="1"/>
</dbReference>
<dbReference type="InterPro" id="IPR014710">
    <property type="entry name" value="RmlC-like_jellyroll"/>
</dbReference>
<dbReference type="GO" id="GO:0005829">
    <property type="term" value="C:cytosol"/>
    <property type="evidence" value="ECO:0007669"/>
    <property type="project" value="TreeGrafter"/>
</dbReference>
<evidence type="ECO:0000256" key="1">
    <source>
        <dbReference type="ARBA" id="ARBA00023015"/>
    </source>
</evidence>
<dbReference type="InterPro" id="IPR036390">
    <property type="entry name" value="WH_DNA-bd_sf"/>
</dbReference>
<name>A0A1G6KQQ5_9RHOB</name>
<evidence type="ECO:0000259" key="5">
    <source>
        <dbReference type="PROSITE" id="PS51063"/>
    </source>
</evidence>
<evidence type="ECO:0000313" key="6">
    <source>
        <dbReference type="EMBL" id="SDC33293.1"/>
    </source>
</evidence>
<keyword evidence="7" id="KW-1185">Reference proteome</keyword>
<dbReference type="Pfam" id="PF00027">
    <property type="entry name" value="cNMP_binding"/>
    <property type="match status" value="1"/>
</dbReference>
<dbReference type="InterPro" id="IPR050397">
    <property type="entry name" value="Env_Response_Regulators"/>
</dbReference>
<protein>
    <submittedName>
        <fullName evidence="6">Transcriptional regulator, Crp/Fnr family</fullName>
    </submittedName>
</protein>
<dbReference type="Gene3D" id="2.60.120.10">
    <property type="entry name" value="Jelly Rolls"/>
    <property type="match status" value="1"/>
</dbReference>
<dbReference type="PANTHER" id="PTHR24567">
    <property type="entry name" value="CRP FAMILY TRANSCRIPTIONAL REGULATORY PROTEIN"/>
    <property type="match status" value="1"/>
</dbReference>
<dbReference type="OrthoDB" id="3525895at2"/>
<dbReference type="InterPro" id="IPR018488">
    <property type="entry name" value="cNMP-bd_CS"/>
</dbReference>
<dbReference type="SUPFAM" id="SSF46785">
    <property type="entry name" value="Winged helix' DNA-binding domain"/>
    <property type="match status" value="1"/>
</dbReference>
<sequence>MISLPDSGFLAEASPRLRQMLDAQASQVRLDRGTLLFNQGDAGDALYAVLDGAMEISILSLDGRKLSLDLMGPGSVFGEIALFDPGTRTATVTAVETSLLLRVLSTDVMRELRSHPELAIDMIRLAGQRMRWMGNQLNEQVFLPVATRVARKLLHLAPRHGARAGAVRLSQAELAEYVGATREAVSKTLSGWKRQGIVDVTRGHVSILDFRAMQALADPEQI</sequence>
<proteinExistence type="predicted"/>
<dbReference type="PRINTS" id="PR00034">
    <property type="entry name" value="HTHCRP"/>
</dbReference>
<dbReference type="EMBL" id="FMZV01000002">
    <property type="protein sequence ID" value="SDC33293.1"/>
    <property type="molecule type" value="Genomic_DNA"/>
</dbReference>
<feature type="domain" description="HTH crp-type" evidence="5">
    <location>
        <begin position="143"/>
        <end position="211"/>
    </location>
</feature>
<dbReference type="InterPro" id="IPR000595">
    <property type="entry name" value="cNMP-bd_dom"/>
</dbReference>
<dbReference type="PROSITE" id="PS51063">
    <property type="entry name" value="HTH_CRP_2"/>
    <property type="match status" value="1"/>
</dbReference>
<dbReference type="Proteomes" id="UP000199628">
    <property type="component" value="Unassembled WGS sequence"/>
</dbReference>
<dbReference type="GO" id="GO:0003700">
    <property type="term" value="F:DNA-binding transcription factor activity"/>
    <property type="evidence" value="ECO:0007669"/>
    <property type="project" value="TreeGrafter"/>
</dbReference>
<keyword evidence="3" id="KW-0804">Transcription</keyword>
<reference evidence="7" key="1">
    <citation type="submission" date="2016-10" db="EMBL/GenBank/DDBJ databases">
        <authorList>
            <person name="Varghese N."/>
            <person name="Submissions S."/>
        </authorList>
    </citation>
    <scope>NUCLEOTIDE SEQUENCE [LARGE SCALE GENOMIC DNA]</scope>
    <source>
        <strain evidence="7">CGMCC 1.9108</strain>
    </source>
</reference>
<organism evidence="6 7">
    <name type="scientific">Ruegeria marina</name>
    <dbReference type="NCBI Taxonomy" id="639004"/>
    <lineage>
        <taxon>Bacteria</taxon>
        <taxon>Pseudomonadati</taxon>
        <taxon>Pseudomonadota</taxon>
        <taxon>Alphaproteobacteria</taxon>
        <taxon>Rhodobacterales</taxon>
        <taxon>Roseobacteraceae</taxon>
        <taxon>Ruegeria</taxon>
    </lineage>
</organism>
<dbReference type="InterPro" id="IPR012318">
    <property type="entry name" value="HTH_CRP"/>
</dbReference>
<keyword evidence="2" id="KW-0238">DNA-binding</keyword>
<dbReference type="Pfam" id="PF13545">
    <property type="entry name" value="HTH_Crp_2"/>
    <property type="match status" value="1"/>
</dbReference>
<dbReference type="SUPFAM" id="SSF51206">
    <property type="entry name" value="cAMP-binding domain-like"/>
    <property type="match status" value="1"/>
</dbReference>
<evidence type="ECO:0000256" key="3">
    <source>
        <dbReference type="ARBA" id="ARBA00023163"/>
    </source>
</evidence>
<evidence type="ECO:0000256" key="2">
    <source>
        <dbReference type="ARBA" id="ARBA00023125"/>
    </source>
</evidence>
<dbReference type="RefSeq" id="WP_093027405.1">
    <property type="nucleotide sequence ID" value="NZ_FMZV01000002.1"/>
</dbReference>
<dbReference type="PROSITE" id="PS00889">
    <property type="entry name" value="CNMP_BINDING_2"/>
    <property type="match status" value="1"/>
</dbReference>